<evidence type="ECO:0000313" key="2">
    <source>
        <dbReference type="Proteomes" id="UP001589654"/>
    </source>
</evidence>
<evidence type="ECO:0000313" key="1">
    <source>
        <dbReference type="EMBL" id="MFB9213105.1"/>
    </source>
</evidence>
<dbReference type="InterPro" id="IPR052022">
    <property type="entry name" value="26kDa_periplasmic_antigen"/>
</dbReference>
<accession>A0ABV5J8F1</accession>
<protein>
    <submittedName>
        <fullName evidence="1">Uncharacterized protein</fullName>
    </submittedName>
</protein>
<dbReference type="EMBL" id="JBHMEW010000066">
    <property type="protein sequence ID" value="MFB9213105.1"/>
    <property type="molecule type" value="Genomic_DNA"/>
</dbReference>
<gene>
    <name evidence="1" type="ORF">ACFFUR_14910</name>
</gene>
<proteinExistence type="predicted"/>
<comment type="caution">
    <text evidence="1">The sequence shown here is derived from an EMBL/GenBank/DDBJ whole genome shotgun (WGS) entry which is preliminary data.</text>
</comment>
<organism evidence="1 2">
    <name type="scientific">Echinicola jeungdonensis</name>
    <dbReference type="NCBI Taxonomy" id="709343"/>
    <lineage>
        <taxon>Bacteria</taxon>
        <taxon>Pseudomonadati</taxon>
        <taxon>Bacteroidota</taxon>
        <taxon>Cytophagia</taxon>
        <taxon>Cytophagales</taxon>
        <taxon>Cyclobacteriaceae</taxon>
        <taxon>Echinicola</taxon>
    </lineage>
</organism>
<dbReference type="PANTHER" id="PTHR34387">
    <property type="entry name" value="SLR1258 PROTEIN"/>
    <property type="match status" value="1"/>
</dbReference>
<dbReference type="RefSeq" id="WP_290247868.1">
    <property type="nucleotide sequence ID" value="NZ_JAUFQT010000001.1"/>
</dbReference>
<dbReference type="PANTHER" id="PTHR34387:SF2">
    <property type="entry name" value="SLR1258 PROTEIN"/>
    <property type="match status" value="1"/>
</dbReference>
<reference evidence="1 2" key="1">
    <citation type="submission" date="2024-09" db="EMBL/GenBank/DDBJ databases">
        <authorList>
            <person name="Sun Q."/>
            <person name="Mori K."/>
        </authorList>
    </citation>
    <scope>NUCLEOTIDE SEQUENCE [LARGE SCALE GENOMIC DNA]</scope>
    <source>
        <strain evidence="1 2">CECT 7682</strain>
    </source>
</reference>
<keyword evidence="2" id="KW-1185">Reference proteome</keyword>
<sequence>MPEGIFTNSNQQGSEFRYLPKSEFTVRTNDIERLQKPISESLELISKGIVLESKNTWRPIEYIFTGLNDIKPSMIEEATKNARVVAEKFTRDSDSKVGKLELQG</sequence>
<dbReference type="Proteomes" id="UP001589654">
    <property type="component" value="Unassembled WGS sequence"/>
</dbReference>
<name>A0ABV5J8F1_9BACT</name>